<dbReference type="Pfam" id="PF00282">
    <property type="entry name" value="Pyridoxal_deC"/>
    <property type="match status" value="1"/>
</dbReference>
<dbReference type="Gene3D" id="6.10.140.2150">
    <property type="match status" value="1"/>
</dbReference>
<dbReference type="InterPro" id="IPR015424">
    <property type="entry name" value="PyrdxlP-dep_Trfase"/>
</dbReference>
<accession>A0ABQ8FAA0</accession>
<name>A0ABQ8FAA0_9FUNG</name>
<evidence type="ECO:0000256" key="6">
    <source>
        <dbReference type="ARBA" id="ARBA00042568"/>
    </source>
</evidence>
<organism evidence="8 9">
    <name type="scientific">Batrachochytrium salamandrivorans</name>
    <dbReference type="NCBI Taxonomy" id="1357716"/>
    <lineage>
        <taxon>Eukaryota</taxon>
        <taxon>Fungi</taxon>
        <taxon>Fungi incertae sedis</taxon>
        <taxon>Chytridiomycota</taxon>
        <taxon>Chytridiomycota incertae sedis</taxon>
        <taxon>Chytridiomycetes</taxon>
        <taxon>Rhizophydiales</taxon>
        <taxon>Rhizophydiales incertae sedis</taxon>
        <taxon>Batrachochytrium</taxon>
    </lineage>
</organism>
<keyword evidence="2 7" id="KW-0663">Pyridoxal phosphate</keyword>
<evidence type="ECO:0000256" key="5">
    <source>
        <dbReference type="ARBA" id="ARBA00038965"/>
    </source>
</evidence>
<comment type="caution">
    <text evidence="8">The sequence shown here is derived from an EMBL/GenBank/DDBJ whole genome shotgun (WGS) entry which is preliminary data.</text>
</comment>
<comment type="cofactor">
    <cofactor evidence="1 7">
        <name>pyridoxal 5'-phosphate</name>
        <dbReference type="ChEBI" id="CHEBI:597326"/>
    </cofactor>
</comment>
<dbReference type="EMBL" id="JAFCIX010000328">
    <property type="protein sequence ID" value="KAH6594811.1"/>
    <property type="molecule type" value="Genomic_DNA"/>
</dbReference>
<dbReference type="InterPro" id="IPR015422">
    <property type="entry name" value="PyrdxlP-dep_Trfase_small"/>
</dbReference>
<dbReference type="Gene3D" id="3.90.1150.10">
    <property type="entry name" value="Aspartate Aminotransferase, domain 1"/>
    <property type="match status" value="1"/>
</dbReference>
<keyword evidence="9" id="KW-1185">Reference proteome</keyword>
<evidence type="ECO:0000256" key="1">
    <source>
        <dbReference type="ARBA" id="ARBA00001933"/>
    </source>
</evidence>
<sequence>MSPLAVSLTTTGINIWQILLQFLRRPSTEFIKNVLLLLTIYRMLSTMSYRLHAQGAHATYMFYRQKLVQCFIKVLRSSSATANALVTKQIDKTIKSIHKKMVRDVPGEKKYLQLPDKGLSERELRVELSRYKSMGDVDWESGRVSGTIYHGGEELSSLITEAYGMFSISNPLHPEVFPGVRQMEAEIINMVASMYNGPTGVCGSVTSGGTESILMAIKTYRDMAAALRGVTEPNIIIPVTAHAAFDKGAAYFGVKVLHIAVDSITGKVDVAKVARAINGNTIMIVGSTPGFPHGIVDDIPKLAMLAKKHKIGMHVDSCLGGFIVPFAEMAGFPLPHQCDFRIEGVTSISVDPHKYGFAPKGSSVILYRSKDIRKYQYFVQTTWPGGVYGSPSIAGSRPGALIAGCWAAMLKFGQAGYVQSTKDIIGAARKIRAGLSAIDGIRIMGDPLLTVVAFEAVLPIKTYAVADLVSRKGWHLNVLQFPESVHIACTLLTVNAVDDLVADIADAVEILRNDPEAGNGELAAIYGTAASVDDRSIISEVAEGFLDGLTMV</sequence>
<protein>
    <recommendedName>
        <fullName evidence="5">sphinganine-1-phosphate aldolase</fullName>
        <ecNumber evidence="5">4.1.2.27</ecNumber>
    </recommendedName>
    <alternativeName>
        <fullName evidence="6">Sphingosine-1-phosphate aldolase</fullName>
    </alternativeName>
</protein>
<dbReference type="InterPro" id="IPR050477">
    <property type="entry name" value="GrpII_AminoAcid_Decarb"/>
</dbReference>
<evidence type="ECO:0000256" key="3">
    <source>
        <dbReference type="ARBA" id="ARBA00023239"/>
    </source>
</evidence>
<reference evidence="8 9" key="1">
    <citation type="submission" date="2021-02" db="EMBL/GenBank/DDBJ databases">
        <title>Variation within the Batrachochytrium salamandrivorans European outbreak.</title>
        <authorList>
            <person name="Kelly M."/>
            <person name="Pasmans F."/>
            <person name="Shea T.P."/>
            <person name="Munoz J.F."/>
            <person name="Carranza S."/>
            <person name="Cuomo C.A."/>
            <person name="Martel A."/>
        </authorList>
    </citation>
    <scope>NUCLEOTIDE SEQUENCE [LARGE SCALE GENOMIC DNA]</scope>
    <source>
        <strain evidence="8 9">AMFP18/2</strain>
    </source>
</reference>
<proteinExistence type="inferred from homology"/>
<dbReference type="SUPFAM" id="SSF53383">
    <property type="entry name" value="PLP-dependent transferases"/>
    <property type="match status" value="1"/>
</dbReference>
<keyword evidence="3 7" id="KW-0456">Lyase</keyword>
<dbReference type="PANTHER" id="PTHR42735:SF6">
    <property type="entry name" value="SPHINGOSINE-1-PHOSPHATE LYASE 1"/>
    <property type="match status" value="1"/>
</dbReference>
<gene>
    <name evidence="8" type="ORF">BASA50_006285</name>
</gene>
<comment type="similarity">
    <text evidence="4">Belongs to the group II decarboxylase family. Sphingosine-1-phosphate lyase subfamily.</text>
</comment>
<dbReference type="Gene3D" id="3.40.640.10">
    <property type="entry name" value="Type I PLP-dependent aspartate aminotransferase-like (Major domain)"/>
    <property type="match status" value="1"/>
</dbReference>
<dbReference type="InterPro" id="IPR002129">
    <property type="entry name" value="PyrdxlP-dep_de-COase"/>
</dbReference>
<evidence type="ECO:0000256" key="2">
    <source>
        <dbReference type="ARBA" id="ARBA00022898"/>
    </source>
</evidence>
<evidence type="ECO:0000313" key="9">
    <source>
        <dbReference type="Proteomes" id="UP001648503"/>
    </source>
</evidence>
<evidence type="ECO:0000256" key="4">
    <source>
        <dbReference type="ARBA" id="ARBA00038302"/>
    </source>
</evidence>
<dbReference type="EC" id="4.1.2.27" evidence="5"/>
<dbReference type="PANTHER" id="PTHR42735">
    <property type="match status" value="1"/>
</dbReference>
<dbReference type="InterPro" id="IPR015421">
    <property type="entry name" value="PyrdxlP-dep_Trfase_major"/>
</dbReference>
<dbReference type="Proteomes" id="UP001648503">
    <property type="component" value="Unassembled WGS sequence"/>
</dbReference>
<evidence type="ECO:0000256" key="7">
    <source>
        <dbReference type="RuleBase" id="RU000382"/>
    </source>
</evidence>
<evidence type="ECO:0000313" key="8">
    <source>
        <dbReference type="EMBL" id="KAH6594811.1"/>
    </source>
</evidence>